<sequence length="556" mass="60706">MPPKRKEFLKPKPKGKLKPQEPQTENDFLEAADEYEQAAGKWRAGDAAKAARFFNRAIDMYNEGLRLHPQSFDLAYNKANLLYNIAEDERSMSQFGNRTALLEQTLDSHRFAVSLNPTNTDILFNTAQVLTSLAEVRLESDTQEARKQDARPLLEEAVEMFKRCLDSQQQEYTQIQAEIAKAQASGEYREAWEGERQQQSAVGEADEDVKTESSDAEAPGDWATVEEPLTPESILETCTAQLNALTTLLGLYNPALDLSGLEKKAEDGLETATHKMPLLLDLIEQSPSKAPAEERRSGPTLSLTSTPASEEATTTPKDDALLAIATFQASVAEIQYRSGKTDATAYASTIDRTFSSLQQSLPQTPPPTLATVNLHSAHADALIDFASALSDGTQYTPSAPTFETDTALQWTALTQSQTILTTLSSAPHASLLSPSRLSDVFLARGDTDLFRFRISLFATAKPAWQKSGPTLVANAGVFYRGARSWAERAAALHAQRVADAKAVVAEVLKEEVEGKGGAGKEGWKGKRGVVEWVLAQMVDEGIVGRENVEGILRMVG</sequence>
<dbReference type="HOGENOM" id="CLU_026017_0_0_1"/>
<dbReference type="OrthoDB" id="5328412at2759"/>
<reference evidence="3" key="2">
    <citation type="journal article" date="2013" name="PLoS Genet.">
        <title>Comparative genome structure, secondary metabolite, and effector coding capacity across Cochliobolus pathogens.</title>
        <authorList>
            <person name="Condon B.J."/>
            <person name="Leng Y."/>
            <person name="Wu D."/>
            <person name="Bushley K.E."/>
            <person name="Ohm R.A."/>
            <person name="Otillar R."/>
            <person name="Martin J."/>
            <person name="Schackwitz W."/>
            <person name="Grimwood J."/>
            <person name="MohdZainudin N."/>
            <person name="Xue C."/>
            <person name="Wang R."/>
            <person name="Manning V.A."/>
            <person name="Dhillon B."/>
            <person name="Tu Z.J."/>
            <person name="Steffenson B.J."/>
            <person name="Salamov A."/>
            <person name="Sun H."/>
            <person name="Lowry S."/>
            <person name="LaButti K."/>
            <person name="Han J."/>
            <person name="Copeland A."/>
            <person name="Lindquist E."/>
            <person name="Barry K."/>
            <person name="Schmutz J."/>
            <person name="Baker S.E."/>
            <person name="Ciuffetti L.M."/>
            <person name="Grigoriev I.V."/>
            <person name="Zhong S."/>
            <person name="Turgeon B.G."/>
        </authorList>
    </citation>
    <scope>NUCLEOTIDE SEQUENCE [LARGE SCALE GENOMIC DNA]</scope>
    <source>
        <strain evidence="3">C5 / ATCC 48332 / race O</strain>
    </source>
</reference>
<dbReference type="Gene3D" id="1.25.40.10">
    <property type="entry name" value="Tetratricopeptide repeat domain"/>
    <property type="match status" value="1"/>
</dbReference>
<name>M2TST7_COCH5</name>
<evidence type="ECO:0000256" key="1">
    <source>
        <dbReference type="SAM" id="MobiDB-lite"/>
    </source>
</evidence>
<protein>
    <submittedName>
        <fullName evidence="2">Uncharacterized protein</fullName>
    </submittedName>
</protein>
<feature type="region of interest" description="Disordered" evidence="1">
    <location>
        <begin position="1"/>
        <end position="26"/>
    </location>
</feature>
<gene>
    <name evidence="2" type="ORF">COCHEDRAFT_1225251</name>
</gene>
<dbReference type="AlphaFoldDB" id="M2TST7"/>
<evidence type="ECO:0000313" key="2">
    <source>
        <dbReference type="EMBL" id="EMD89604.1"/>
    </source>
</evidence>
<keyword evidence="3" id="KW-1185">Reference proteome</keyword>
<dbReference type="OMA" id="MRFFMRA"/>
<dbReference type="EMBL" id="KB445578">
    <property type="protein sequence ID" value="EMD89604.1"/>
    <property type="molecule type" value="Genomic_DNA"/>
</dbReference>
<dbReference type="SUPFAM" id="SSF48452">
    <property type="entry name" value="TPR-like"/>
    <property type="match status" value="1"/>
</dbReference>
<reference evidence="2 3" key="1">
    <citation type="journal article" date="2012" name="PLoS Pathog.">
        <title>Diverse lifestyles and strategies of plant pathogenesis encoded in the genomes of eighteen Dothideomycetes fungi.</title>
        <authorList>
            <person name="Ohm R.A."/>
            <person name="Feau N."/>
            <person name="Henrissat B."/>
            <person name="Schoch C.L."/>
            <person name="Horwitz B.A."/>
            <person name="Barry K.W."/>
            <person name="Condon B.J."/>
            <person name="Copeland A.C."/>
            <person name="Dhillon B."/>
            <person name="Glaser F."/>
            <person name="Hesse C.N."/>
            <person name="Kosti I."/>
            <person name="LaButti K."/>
            <person name="Lindquist E.A."/>
            <person name="Lucas S."/>
            <person name="Salamov A.A."/>
            <person name="Bradshaw R.E."/>
            <person name="Ciuffetti L."/>
            <person name="Hamelin R.C."/>
            <person name="Kema G.H.J."/>
            <person name="Lawrence C."/>
            <person name="Scott J.A."/>
            <person name="Spatafora J.W."/>
            <person name="Turgeon B.G."/>
            <person name="de Wit P.J.G.M."/>
            <person name="Zhong S."/>
            <person name="Goodwin S.B."/>
            <person name="Grigoriev I.V."/>
        </authorList>
    </citation>
    <scope>NUCLEOTIDE SEQUENCE [LARGE SCALE GENOMIC DNA]</scope>
    <source>
        <strain evidence="3">C5 / ATCC 48332 / race O</strain>
    </source>
</reference>
<proteinExistence type="predicted"/>
<feature type="region of interest" description="Disordered" evidence="1">
    <location>
        <begin position="188"/>
        <end position="221"/>
    </location>
</feature>
<organism evidence="2 3">
    <name type="scientific">Cochliobolus heterostrophus (strain C5 / ATCC 48332 / race O)</name>
    <name type="common">Southern corn leaf blight fungus</name>
    <name type="synonym">Bipolaris maydis</name>
    <dbReference type="NCBI Taxonomy" id="701091"/>
    <lineage>
        <taxon>Eukaryota</taxon>
        <taxon>Fungi</taxon>
        <taxon>Dikarya</taxon>
        <taxon>Ascomycota</taxon>
        <taxon>Pezizomycotina</taxon>
        <taxon>Dothideomycetes</taxon>
        <taxon>Pleosporomycetidae</taxon>
        <taxon>Pleosporales</taxon>
        <taxon>Pleosporineae</taxon>
        <taxon>Pleosporaceae</taxon>
        <taxon>Bipolaris</taxon>
    </lineage>
</organism>
<dbReference type="InterPro" id="IPR011990">
    <property type="entry name" value="TPR-like_helical_dom_sf"/>
</dbReference>
<feature type="compositionally biased region" description="Basic and acidic residues" evidence="1">
    <location>
        <begin position="1"/>
        <end position="10"/>
    </location>
</feature>
<feature type="region of interest" description="Disordered" evidence="1">
    <location>
        <begin position="287"/>
        <end position="317"/>
    </location>
</feature>
<dbReference type="eggNOG" id="ENOG502RZIA">
    <property type="taxonomic scope" value="Eukaryota"/>
</dbReference>
<accession>M2TST7</accession>
<feature type="compositionally biased region" description="Low complexity" evidence="1">
    <location>
        <begin position="304"/>
        <end position="315"/>
    </location>
</feature>
<evidence type="ECO:0000313" key="3">
    <source>
        <dbReference type="Proteomes" id="UP000016936"/>
    </source>
</evidence>
<dbReference type="Proteomes" id="UP000016936">
    <property type="component" value="Unassembled WGS sequence"/>
</dbReference>